<name>A0ABQ5CQH5_9ASTR</name>
<accession>A0ABQ5CQH5</accession>
<dbReference type="Proteomes" id="UP001151760">
    <property type="component" value="Unassembled WGS sequence"/>
</dbReference>
<evidence type="ECO:0000313" key="1">
    <source>
        <dbReference type="EMBL" id="GJT29346.1"/>
    </source>
</evidence>
<organism evidence="1 2">
    <name type="scientific">Tanacetum coccineum</name>
    <dbReference type="NCBI Taxonomy" id="301880"/>
    <lineage>
        <taxon>Eukaryota</taxon>
        <taxon>Viridiplantae</taxon>
        <taxon>Streptophyta</taxon>
        <taxon>Embryophyta</taxon>
        <taxon>Tracheophyta</taxon>
        <taxon>Spermatophyta</taxon>
        <taxon>Magnoliopsida</taxon>
        <taxon>eudicotyledons</taxon>
        <taxon>Gunneridae</taxon>
        <taxon>Pentapetalae</taxon>
        <taxon>asterids</taxon>
        <taxon>campanulids</taxon>
        <taxon>Asterales</taxon>
        <taxon>Asteraceae</taxon>
        <taxon>Asteroideae</taxon>
        <taxon>Anthemideae</taxon>
        <taxon>Anthemidinae</taxon>
        <taxon>Tanacetum</taxon>
    </lineage>
</organism>
<evidence type="ECO:0000313" key="2">
    <source>
        <dbReference type="Proteomes" id="UP001151760"/>
    </source>
</evidence>
<protein>
    <submittedName>
        <fullName evidence="1">Uncharacterized protein</fullName>
    </submittedName>
</protein>
<comment type="caution">
    <text evidence="1">The sequence shown here is derived from an EMBL/GenBank/DDBJ whole genome shotgun (WGS) entry which is preliminary data.</text>
</comment>
<dbReference type="EMBL" id="BQNB010014535">
    <property type="protein sequence ID" value="GJT29346.1"/>
    <property type="molecule type" value="Genomic_DNA"/>
</dbReference>
<reference evidence="1" key="2">
    <citation type="submission" date="2022-01" db="EMBL/GenBank/DDBJ databases">
        <authorList>
            <person name="Yamashiro T."/>
            <person name="Shiraishi A."/>
            <person name="Satake H."/>
            <person name="Nakayama K."/>
        </authorList>
    </citation>
    <scope>NUCLEOTIDE SEQUENCE</scope>
</reference>
<sequence>MPDVTLRVVLTTCDDLRLIYGLCQHGGGVFRIPKTHIDGSLEIPKDPFNCLKSCVFCLFFRMMYETSGINDTLGEFLVPEATLTKCHTMPEEPVLTCKVLSSDDRHDVDVLGQQSLSVGGHTLLL</sequence>
<gene>
    <name evidence="1" type="ORF">Tco_0909621</name>
</gene>
<proteinExistence type="predicted"/>
<keyword evidence="2" id="KW-1185">Reference proteome</keyword>
<reference evidence="1" key="1">
    <citation type="journal article" date="2022" name="Int. J. Mol. Sci.">
        <title>Draft Genome of Tanacetum Coccineum: Genomic Comparison of Closely Related Tanacetum-Family Plants.</title>
        <authorList>
            <person name="Yamashiro T."/>
            <person name="Shiraishi A."/>
            <person name="Nakayama K."/>
            <person name="Satake H."/>
        </authorList>
    </citation>
    <scope>NUCLEOTIDE SEQUENCE</scope>
</reference>